<evidence type="ECO:0000256" key="2">
    <source>
        <dbReference type="SAM" id="SignalP"/>
    </source>
</evidence>
<proteinExistence type="predicted"/>
<dbReference type="EMBL" id="JAULSO010000004">
    <property type="protein sequence ID" value="KAK3683648.1"/>
    <property type="molecule type" value="Genomic_DNA"/>
</dbReference>
<feature type="region of interest" description="Disordered" evidence="1">
    <location>
        <begin position="35"/>
        <end position="76"/>
    </location>
</feature>
<organism evidence="3 4">
    <name type="scientific">Podospora appendiculata</name>
    <dbReference type="NCBI Taxonomy" id="314037"/>
    <lineage>
        <taxon>Eukaryota</taxon>
        <taxon>Fungi</taxon>
        <taxon>Dikarya</taxon>
        <taxon>Ascomycota</taxon>
        <taxon>Pezizomycotina</taxon>
        <taxon>Sordariomycetes</taxon>
        <taxon>Sordariomycetidae</taxon>
        <taxon>Sordariales</taxon>
        <taxon>Podosporaceae</taxon>
        <taxon>Podospora</taxon>
    </lineage>
</organism>
<reference evidence="3" key="1">
    <citation type="journal article" date="2023" name="Mol. Phylogenet. Evol.">
        <title>Genome-scale phylogeny and comparative genomics of the fungal order Sordariales.</title>
        <authorList>
            <person name="Hensen N."/>
            <person name="Bonometti L."/>
            <person name="Westerberg I."/>
            <person name="Brannstrom I.O."/>
            <person name="Guillou S."/>
            <person name="Cros-Aarteil S."/>
            <person name="Calhoun S."/>
            <person name="Haridas S."/>
            <person name="Kuo A."/>
            <person name="Mondo S."/>
            <person name="Pangilinan J."/>
            <person name="Riley R."/>
            <person name="LaButti K."/>
            <person name="Andreopoulos B."/>
            <person name="Lipzen A."/>
            <person name="Chen C."/>
            <person name="Yan M."/>
            <person name="Daum C."/>
            <person name="Ng V."/>
            <person name="Clum A."/>
            <person name="Steindorff A."/>
            <person name="Ohm R.A."/>
            <person name="Martin F."/>
            <person name="Silar P."/>
            <person name="Natvig D.O."/>
            <person name="Lalanne C."/>
            <person name="Gautier V."/>
            <person name="Ament-Velasquez S.L."/>
            <person name="Kruys A."/>
            <person name="Hutchinson M.I."/>
            <person name="Powell A.J."/>
            <person name="Barry K."/>
            <person name="Miller A.N."/>
            <person name="Grigoriev I.V."/>
            <person name="Debuchy R."/>
            <person name="Gladieux P."/>
            <person name="Hiltunen Thoren M."/>
            <person name="Johannesson H."/>
        </authorList>
    </citation>
    <scope>NUCLEOTIDE SEQUENCE</scope>
    <source>
        <strain evidence="3">CBS 314.62</strain>
    </source>
</reference>
<keyword evidence="2" id="KW-0732">Signal</keyword>
<evidence type="ECO:0000256" key="1">
    <source>
        <dbReference type="SAM" id="MobiDB-lite"/>
    </source>
</evidence>
<keyword evidence="4" id="KW-1185">Reference proteome</keyword>
<name>A0AAE0X396_9PEZI</name>
<dbReference type="AlphaFoldDB" id="A0AAE0X396"/>
<evidence type="ECO:0000313" key="3">
    <source>
        <dbReference type="EMBL" id="KAK3683648.1"/>
    </source>
</evidence>
<reference evidence="3" key="2">
    <citation type="submission" date="2023-06" db="EMBL/GenBank/DDBJ databases">
        <authorList>
            <consortium name="Lawrence Berkeley National Laboratory"/>
            <person name="Haridas S."/>
            <person name="Hensen N."/>
            <person name="Bonometti L."/>
            <person name="Westerberg I."/>
            <person name="Brannstrom I.O."/>
            <person name="Guillou S."/>
            <person name="Cros-Aarteil S."/>
            <person name="Calhoun S."/>
            <person name="Kuo A."/>
            <person name="Mondo S."/>
            <person name="Pangilinan J."/>
            <person name="Riley R."/>
            <person name="Labutti K."/>
            <person name="Andreopoulos B."/>
            <person name="Lipzen A."/>
            <person name="Chen C."/>
            <person name="Yanf M."/>
            <person name="Daum C."/>
            <person name="Ng V."/>
            <person name="Clum A."/>
            <person name="Steindorff A."/>
            <person name="Ohm R."/>
            <person name="Martin F."/>
            <person name="Silar P."/>
            <person name="Natvig D."/>
            <person name="Lalanne C."/>
            <person name="Gautier V."/>
            <person name="Ament-Velasquez S.L."/>
            <person name="Kruys A."/>
            <person name="Hutchinson M.I."/>
            <person name="Powell A.J."/>
            <person name="Barry K."/>
            <person name="Miller A.N."/>
            <person name="Grigoriev I.V."/>
            <person name="Debuchy R."/>
            <person name="Gladieux P."/>
            <person name="Thoren M.H."/>
            <person name="Johannesson H."/>
        </authorList>
    </citation>
    <scope>NUCLEOTIDE SEQUENCE</scope>
    <source>
        <strain evidence="3">CBS 314.62</strain>
    </source>
</reference>
<feature type="chain" id="PRO_5042255418" evidence="2">
    <location>
        <begin position="21"/>
        <end position="115"/>
    </location>
</feature>
<feature type="signal peptide" evidence="2">
    <location>
        <begin position="1"/>
        <end position="20"/>
    </location>
</feature>
<feature type="compositionally biased region" description="Pro residues" evidence="1">
    <location>
        <begin position="39"/>
        <end position="52"/>
    </location>
</feature>
<dbReference type="Proteomes" id="UP001270362">
    <property type="component" value="Unassembled WGS sequence"/>
</dbReference>
<evidence type="ECO:0000313" key="4">
    <source>
        <dbReference type="Proteomes" id="UP001270362"/>
    </source>
</evidence>
<accession>A0AAE0X396</accession>
<protein>
    <submittedName>
        <fullName evidence="3">Uncharacterized protein</fullName>
    </submittedName>
</protein>
<comment type="caution">
    <text evidence="3">The sequence shown here is derived from an EMBL/GenBank/DDBJ whole genome shotgun (WGS) entry which is preliminary data.</text>
</comment>
<gene>
    <name evidence="3" type="ORF">B0T22DRAFT_468458</name>
</gene>
<sequence>MRNATAISFFPLLLDPCPLALKLSSVLGFTSEIGAPIVSPSPPPQPRTPCPGSPCTLAPPGSSPGSRSHLSVPIDSCPAPAGGRGHHLLLQRMEEERPFLSHPLTSHLAPPLLIV</sequence>